<keyword evidence="9 14" id="KW-0342">GTP-binding</keyword>
<dbReference type="InterPro" id="IPR008280">
    <property type="entry name" value="Tub_FtsZ_C"/>
</dbReference>
<evidence type="ECO:0000256" key="6">
    <source>
        <dbReference type="ARBA" id="ARBA00022701"/>
    </source>
</evidence>
<comment type="similarity">
    <text evidence="4 14">Belongs to the tubulin family.</text>
</comment>
<reference evidence="16" key="1">
    <citation type="submission" date="2023-07" db="EMBL/GenBank/DDBJ databases">
        <authorList>
            <consortium name="AG Swart"/>
            <person name="Singh M."/>
            <person name="Singh A."/>
            <person name="Seah K."/>
            <person name="Emmerich C."/>
        </authorList>
    </citation>
    <scope>NUCLEOTIDE SEQUENCE</scope>
    <source>
        <strain evidence="16">DP1</strain>
    </source>
</reference>
<protein>
    <recommendedName>
        <fullName evidence="5">Tubulin delta chain</fullName>
    </recommendedName>
    <alternativeName>
        <fullName evidence="12">Delta-tubulin</fullName>
    </alternativeName>
</protein>
<keyword evidence="8" id="KW-0970">Cilium biogenesis/degradation</keyword>
<dbReference type="GO" id="GO:0005634">
    <property type="term" value="C:nucleus"/>
    <property type="evidence" value="ECO:0007669"/>
    <property type="project" value="UniProtKB-SubCell"/>
</dbReference>
<dbReference type="InterPro" id="IPR023123">
    <property type="entry name" value="Tubulin_C"/>
</dbReference>
<keyword evidence="6 14" id="KW-0493">Microtubule</keyword>
<dbReference type="PANTHER" id="PTHR11588">
    <property type="entry name" value="TUBULIN"/>
    <property type="match status" value="1"/>
</dbReference>
<dbReference type="Gene3D" id="1.10.287.600">
    <property type="entry name" value="Helix hairpin bin"/>
    <property type="match status" value="1"/>
</dbReference>
<dbReference type="GO" id="GO:0005814">
    <property type="term" value="C:centriole"/>
    <property type="evidence" value="ECO:0007669"/>
    <property type="project" value="UniProtKB-SubCell"/>
</dbReference>
<keyword evidence="10" id="KW-0539">Nucleus</keyword>
<evidence type="ECO:0000256" key="3">
    <source>
        <dbReference type="ARBA" id="ARBA00004138"/>
    </source>
</evidence>
<proteinExistence type="inferred from homology"/>
<dbReference type="GO" id="GO:0005200">
    <property type="term" value="F:structural constituent of cytoskeleton"/>
    <property type="evidence" value="ECO:0007669"/>
    <property type="project" value="InterPro"/>
</dbReference>
<evidence type="ECO:0000256" key="1">
    <source>
        <dbReference type="ARBA" id="ARBA00004114"/>
    </source>
</evidence>
<evidence type="ECO:0000256" key="10">
    <source>
        <dbReference type="ARBA" id="ARBA00023242"/>
    </source>
</evidence>
<keyword evidence="11" id="KW-0966">Cell projection</keyword>
<dbReference type="EMBL" id="CAMPGE010011191">
    <property type="protein sequence ID" value="CAI2370031.1"/>
    <property type="molecule type" value="Genomic_DNA"/>
</dbReference>
<dbReference type="GO" id="GO:0005525">
    <property type="term" value="F:GTP binding"/>
    <property type="evidence" value="ECO:0007669"/>
    <property type="project" value="UniProtKB-UniRule"/>
</dbReference>
<dbReference type="Gene3D" id="3.40.50.1440">
    <property type="entry name" value="Tubulin/FtsZ, GTPase domain"/>
    <property type="match status" value="1"/>
</dbReference>
<evidence type="ECO:0000313" key="17">
    <source>
        <dbReference type="Proteomes" id="UP001295684"/>
    </source>
</evidence>
<dbReference type="SMART" id="SM00864">
    <property type="entry name" value="Tubulin"/>
    <property type="match status" value="1"/>
</dbReference>
<dbReference type="GO" id="GO:0007017">
    <property type="term" value="P:microtubule-based process"/>
    <property type="evidence" value="ECO:0007669"/>
    <property type="project" value="InterPro"/>
</dbReference>
<feature type="domain" description="Tubulin/FtsZ GTPase" evidence="15">
    <location>
        <begin position="35"/>
        <end position="229"/>
    </location>
</feature>
<evidence type="ECO:0000256" key="5">
    <source>
        <dbReference type="ARBA" id="ARBA00014184"/>
    </source>
</evidence>
<dbReference type="SUPFAM" id="SSF55307">
    <property type="entry name" value="Tubulin C-terminal domain-like"/>
    <property type="match status" value="1"/>
</dbReference>
<name>A0AAD1XFT9_EUPCR</name>
<dbReference type="Pfam" id="PF00091">
    <property type="entry name" value="Tubulin"/>
    <property type="match status" value="1"/>
</dbReference>
<evidence type="ECO:0000259" key="15">
    <source>
        <dbReference type="SMART" id="SM00864"/>
    </source>
</evidence>
<dbReference type="CDD" id="cd02189">
    <property type="entry name" value="delta_zeta_tubulin-like"/>
    <property type="match status" value="1"/>
</dbReference>
<dbReference type="Proteomes" id="UP001295684">
    <property type="component" value="Unassembled WGS sequence"/>
</dbReference>
<evidence type="ECO:0000256" key="13">
    <source>
        <dbReference type="ARBA" id="ARBA00046149"/>
    </source>
</evidence>
<evidence type="ECO:0000256" key="9">
    <source>
        <dbReference type="ARBA" id="ARBA00023134"/>
    </source>
</evidence>
<dbReference type="InterPro" id="IPR002967">
    <property type="entry name" value="Delta_tubulin"/>
</dbReference>
<keyword evidence="7 14" id="KW-0547">Nucleotide-binding</keyword>
<keyword evidence="17" id="KW-1185">Reference proteome</keyword>
<evidence type="ECO:0000256" key="8">
    <source>
        <dbReference type="ARBA" id="ARBA00022794"/>
    </source>
</evidence>
<evidence type="ECO:0000256" key="2">
    <source>
        <dbReference type="ARBA" id="ARBA00004123"/>
    </source>
</evidence>
<dbReference type="SUPFAM" id="SSF52490">
    <property type="entry name" value="Tubulin nucleotide-binding domain-like"/>
    <property type="match status" value="1"/>
</dbReference>
<comment type="caution">
    <text evidence="16">The sequence shown here is derived from an EMBL/GenBank/DDBJ whole genome shotgun (WGS) entry which is preliminary data.</text>
</comment>
<evidence type="ECO:0000256" key="12">
    <source>
        <dbReference type="ARBA" id="ARBA00030594"/>
    </source>
</evidence>
<organism evidence="16 17">
    <name type="scientific">Euplotes crassus</name>
    <dbReference type="NCBI Taxonomy" id="5936"/>
    <lineage>
        <taxon>Eukaryota</taxon>
        <taxon>Sar</taxon>
        <taxon>Alveolata</taxon>
        <taxon>Ciliophora</taxon>
        <taxon>Intramacronucleata</taxon>
        <taxon>Spirotrichea</taxon>
        <taxon>Hypotrichia</taxon>
        <taxon>Euplotida</taxon>
        <taxon>Euplotidae</taxon>
        <taxon>Moneuplotes</taxon>
    </lineage>
</organism>
<dbReference type="InterPro" id="IPR036525">
    <property type="entry name" value="Tubulin/FtsZ_GTPase_sf"/>
</dbReference>
<evidence type="ECO:0000256" key="11">
    <source>
        <dbReference type="ARBA" id="ARBA00023273"/>
    </source>
</evidence>
<dbReference type="PROSITE" id="PS00227">
    <property type="entry name" value="TUBULIN"/>
    <property type="match status" value="1"/>
</dbReference>
<dbReference type="InterPro" id="IPR003008">
    <property type="entry name" value="Tubulin_FtsZ_GTPase"/>
</dbReference>
<sequence>MSFTTLQVGQAGNQIGLELWKLLRKEIPEYADTMFDSLNSEKARCVLVDTEPKVVNKYIEDDTLKEFFKKENIFSTEEGRGNNWAFGYTYVEDSFDEKILDCIRHEAENCDFYEGMLMIHSIAGGTGSGLGSRLMEKFKDQYGKAKLINVVVWPHPSGETPLQNYNSCFTTSFLQKYSDSVIIFENESMLKLIPKCIDGKKVHSISMKNLNEYISVCLKNILTPCSDEKISLYDICELSPVPQLKLLSCNSNPFIFNEELSCDKFKEWQDIITTGFNQITHLKGTPYLVSGKTYCRYKETGAFDTLPSHLTKKVNSKYKSVSWSSTALTHVLTNETPFYSQKSCPFSFAFLSNSTISTRPLKNILKYGRSKFKSKAYLHWYDKYGMGEEEFCEAFRYVDETVEAYEKGIL</sequence>
<dbReference type="PRINTS" id="PR01161">
    <property type="entry name" value="TUBULIN"/>
</dbReference>
<dbReference type="InterPro" id="IPR017975">
    <property type="entry name" value="Tubulin_CS"/>
</dbReference>
<comment type="subcellular location">
    <subcellularLocation>
        <location evidence="3">Cell projection</location>
        <location evidence="3">Cilium</location>
    </subcellularLocation>
    <subcellularLocation>
        <location evidence="1">Cytoplasm</location>
        <location evidence="1">Cytoskeleton</location>
        <location evidence="1">Microtubule organizing center</location>
        <location evidence="1">Centrosome</location>
        <location evidence="1">Centriole</location>
    </subcellularLocation>
    <subcellularLocation>
        <location evidence="2">Nucleus</location>
    </subcellularLocation>
</comment>
<dbReference type="AlphaFoldDB" id="A0AAD1XFT9"/>
<dbReference type="GO" id="GO:0005929">
    <property type="term" value="C:cilium"/>
    <property type="evidence" value="ECO:0007669"/>
    <property type="project" value="UniProtKB-SubCell"/>
</dbReference>
<dbReference type="GO" id="GO:0030030">
    <property type="term" value="P:cell projection organization"/>
    <property type="evidence" value="ECO:0007669"/>
    <property type="project" value="UniProtKB-KW"/>
</dbReference>
<evidence type="ECO:0000256" key="4">
    <source>
        <dbReference type="ARBA" id="ARBA00009636"/>
    </source>
</evidence>
<dbReference type="GO" id="GO:0005874">
    <property type="term" value="C:microtubule"/>
    <property type="evidence" value="ECO:0007669"/>
    <property type="project" value="UniProtKB-KW"/>
</dbReference>
<evidence type="ECO:0000256" key="7">
    <source>
        <dbReference type="ARBA" id="ARBA00022741"/>
    </source>
</evidence>
<comment type="function">
    <text evidence="13">Acts as a positive regulator of hedgehog signaling and regulates ciliary function.</text>
</comment>
<evidence type="ECO:0000256" key="14">
    <source>
        <dbReference type="RuleBase" id="RU000352"/>
    </source>
</evidence>
<gene>
    <name evidence="16" type="ORF">ECRASSUSDP1_LOCUS11339</name>
</gene>
<accession>A0AAD1XFT9</accession>
<dbReference type="InterPro" id="IPR000217">
    <property type="entry name" value="Tubulin"/>
</dbReference>
<evidence type="ECO:0000313" key="16">
    <source>
        <dbReference type="EMBL" id="CAI2370031.1"/>
    </source>
</evidence>
<dbReference type="PRINTS" id="PR01224">
    <property type="entry name" value="DELTATUBULIN"/>
</dbReference>